<dbReference type="RefSeq" id="WP_377182601.1">
    <property type="nucleotide sequence ID" value="NZ_JBHUPD010000001.1"/>
</dbReference>
<keyword evidence="2" id="KW-0732">Signal</keyword>
<dbReference type="PROSITE" id="PS51257">
    <property type="entry name" value="PROKAR_LIPOPROTEIN"/>
    <property type="match status" value="1"/>
</dbReference>
<comment type="caution">
    <text evidence="4">The sequence shown here is derived from an EMBL/GenBank/DDBJ whole genome shotgun (WGS) entry which is preliminary data.</text>
</comment>
<dbReference type="PROSITE" id="PS00194">
    <property type="entry name" value="THIOREDOXIN_1"/>
    <property type="match status" value="1"/>
</dbReference>
<reference evidence="5" key="1">
    <citation type="journal article" date="2019" name="Int. J. Syst. Evol. Microbiol.">
        <title>The Global Catalogue of Microorganisms (GCM) 10K type strain sequencing project: providing services to taxonomists for standard genome sequencing and annotation.</title>
        <authorList>
            <consortium name="The Broad Institute Genomics Platform"/>
            <consortium name="The Broad Institute Genome Sequencing Center for Infectious Disease"/>
            <person name="Wu L."/>
            <person name="Ma J."/>
        </authorList>
    </citation>
    <scope>NUCLEOTIDE SEQUENCE [LARGE SCALE GENOMIC DNA]</scope>
    <source>
        <strain evidence="5">KCTC 22437</strain>
    </source>
</reference>
<dbReference type="InterPro" id="IPR017937">
    <property type="entry name" value="Thioredoxin_CS"/>
</dbReference>
<dbReference type="EMBL" id="JBHUPD010000001">
    <property type="protein sequence ID" value="MFD2871681.1"/>
    <property type="molecule type" value="Genomic_DNA"/>
</dbReference>
<dbReference type="InterPro" id="IPR000866">
    <property type="entry name" value="AhpC/TSA"/>
</dbReference>
<feature type="domain" description="Thioredoxin" evidence="3">
    <location>
        <begin position="31"/>
        <end position="183"/>
    </location>
</feature>
<feature type="chain" id="PRO_5046598179" evidence="2">
    <location>
        <begin position="25"/>
        <end position="198"/>
    </location>
</feature>
<gene>
    <name evidence="4" type="ORF">ACFS5N_04310</name>
</gene>
<evidence type="ECO:0000313" key="5">
    <source>
        <dbReference type="Proteomes" id="UP001597557"/>
    </source>
</evidence>
<dbReference type="Proteomes" id="UP001597557">
    <property type="component" value="Unassembled WGS sequence"/>
</dbReference>
<accession>A0ABW5YA60</accession>
<dbReference type="Pfam" id="PF00578">
    <property type="entry name" value="AhpC-TSA"/>
    <property type="match status" value="1"/>
</dbReference>
<protein>
    <submittedName>
        <fullName evidence="4">TlpA family protein disulfide reductase</fullName>
    </submittedName>
</protein>
<dbReference type="PANTHER" id="PTHR42852">
    <property type="entry name" value="THIOL:DISULFIDE INTERCHANGE PROTEIN DSBE"/>
    <property type="match status" value="1"/>
</dbReference>
<dbReference type="InterPro" id="IPR013766">
    <property type="entry name" value="Thioredoxin_domain"/>
</dbReference>
<evidence type="ECO:0000313" key="4">
    <source>
        <dbReference type="EMBL" id="MFD2871681.1"/>
    </source>
</evidence>
<dbReference type="InterPro" id="IPR050553">
    <property type="entry name" value="Thioredoxin_ResA/DsbE_sf"/>
</dbReference>
<dbReference type="InterPro" id="IPR036249">
    <property type="entry name" value="Thioredoxin-like_sf"/>
</dbReference>
<dbReference type="PANTHER" id="PTHR42852:SF17">
    <property type="entry name" value="THIOREDOXIN-LIKE PROTEIN HI_1115"/>
    <property type="match status" value="1"/>
</dbReference>
<dbReference type="Gene3D" id="3.40.30.10">
    <property type="entry name" value="Glutaredoxin"/>
    <property type="match status" value="1"/>
</dbReference>
<dbReference type="SUPFAM" id="SSF52833">
    <property type="entry name" value="Thioredoxin-like"/>
    <property type="match status" value="1"/>
</dbReference>
<dbReference type="CDD" id="cd02966">
    <property type="entry name" value="TlpA_like_family"/>
    <property type="match status" value="1"/>
</dbReference>
<dbReference type="PROSITE" id="PS51352">
    <property type="entry name" value="THIOREDOXIN_2"/>
    <property type="match status" value="1"/>
</dbReference>
<proteinExistence type="predicted"/>
<evidence type="ECO:0000256" key="2">
    <source>
        <dbReference type="SAM" id="SignalP"/>
    </source>
</evidence>
<keyword evidence="5" id="KW-1185">Reference proteome</keyword>
<keyword evidence="1" id="KW-0676">Redox-active center</keyword>
<evidence type="ECO:0000259" key="3">
    <source>
        <dbReference type="PROSITE" id="PS51352"/>
    </source>
</evidence>
<evidence type="ECO:0000256" key="1">
    <source>
        <dbReference type="ARBA" id="ARBA00023284"/>
    </source>
</evidence>
<organism evidence="4 5">
    <name type="scientific">Mucilaginibacter ximonensis</name>
    <dbReference type="NCBI Taxonomy" id="538021"/>
    <lineage>
        <taxon>Bacteria</taxon>
        <taxon>Pseudomonadati</taxon>
        <taxon>Bacteroidota</taxon>
        <taxon>Sphingobacteriia</taxon>
        <taxon>Sphingobacteriales</taxon>
        <taxon>Sphingobacteriaceae</taxon>
        <taxon>Mucilaginibacter</taxon>
    </lineage>
</organism>
<sequence length="198" mass="22581">MKKKIVLAAVLTVACIFFTIDIRAQSQQPEYITNQPAPAFELKDMDGKTVSLTDYKGKVVVLDFWATWCGPCKMSFPGMQIALNKYKDDKDVQFLFIDTRERADNYKDLVKNFLADNHYSFKVIFDEKGEGGVQNKFFKTYKLMGIPTKFIIDRDGIVRFENIGYMPGMSDQELANEVSGMIEKAKKATDNKVPAKTR</sequence>
<feature type="signal peptide" evidence="2">
    <location>
        <begin position="1"/>
        <end position="24"/>
    </location>
</feature>
<name>A0ABW5YA60_9SPHI</name>